<accession>A0AAE0KZ96</accession>
<dbReference type="Proteomes" id="UP001190700">
    <property type="component" value="Unassembled WGS sequence"/>
</dbReference>
<reference evidence="2 3" key="1">
    <citation type="journal article" date="2015" name="Genome Biol. Evol.">
        <title>Comparative Genomics of a Bacterivorous Green Alga Reveals Evolutionary Causalities and Consequences of Phago-Mixotrophic Mode of Nutrition.</title>
        <authorList>
            <person name="Burns J.A."/>
            <person name="Paasch A."/>
            <person name="Narechania A."/>
            <person name="Kim E."/>
        </authorList>
    </citation>
    <scope>NUCLEOTIDE SEQUENCE [LARGE SCALE GENOMIC DNA]</scope>
    <source>
        <strain evidence="2 3">PLY_AMNH</strain>
    </source>
</reference>
<evidence type="ECO:0000313" key="3">
    <source>
        <dbReference type="Proteomes" id="UP001190700"/>
    </source>
</evidence>
<feature type="domain" description="Retroviral polymerase SH3-like" evidence="1">
    <location>
        <begin position="138"/>
        <end position="193"/>
    </location>
</feature>
<evidence type="ECO:0000259" key="1">
    <source>
        <dbReference type="Pfam" id="PF25597"/>
    </source>
</evidence>
<dbReference type="InterPro" id="IPR057670">
    <property type="entry name" value="SH3_retrovirus"/>
</dbReference>
<name>A0AAE0KZ96_9CHLO</name>
<comment type="caution">
    <text evidence="2">The sequence shown here is derived from an EMBL/GenBank/DDBJ whole genome shotgun (WGS) entry which is preliminary data.</text>
</comment>
<dbReference type="EMBL" id="LGRX02013572">
    <property type="protein sequence ID" value="KAK3265940.1"/>
    <property type="molecule type" value="Genomic_DNA"/>
</dbReference>
<protein>
    <recommendedName>
        <fullName evidence="1">Retroviral polymerase SH3-like domain-containing protein</fullName>
    </recommendedName>
</protein>
<evidence type="ECO:0000313" key="2">
    <source>
        <dbReference type="EMBL" id="KAK3265940.1"/>
    </source>
</evidence>
<proteinExistence type="predicted"/>
<organism evidence="2 3">
    <name type="scientific">Cymbomonas tetramitiformis</name>
    <dbReference type="NCBI Taxonomy" id="36881"/>
    <lineage>
        <taxon>Eukaryota</taxon>
        <taxon>Viridiplantae</taxon>
        <taxon>Chlorophyta</taxon>
        <taxon>Pyramimonadophyceae</taxon>
        <taxon>Pyramimonadales</taxon>
        <taxon>Pyramimonadaceae</taxon>
        <taxon>Cymbomonas</taxon>
    </lineage>
</organism>
<gene>
    <name evidence="2" type="ORF">CYMTET_25416</name>
</gene>
<dbReference type="AlphaFoldDB" id="A0AAE0KZ96"/>
<keyword evidence="3" id="KW-1185">Reference proteome</keyword>
<dbReference type="Pfam" id="PF25597">
    <property type="entry name" value="SH3_retrovirus"/>
    <property type="match status" value="1"/>
</dbReference>
<sequence length="265" mass="29644">MQGTKWVVVVVVYKDCHTHAQMDAYLLRHARLGHPGDASMGNMMEQGFLDDATHWMWIFFFLKKKSEYLNALEAYVEDVRKYRSRLGLGEQCHMVLHTDGDNTMITGQTAGCCERNGIEQSKLNGKLPDLSGLRVFGCMVYAYGDPGTRDGKLSSRAQELRYVGHFGVSTAYLLYDPENEKVVRSGMVVFSERLDKLGAVVTSWDPSVLAPLKTNFTVTVLDAENVDESPKIHKDALLVGRSVYVPDGSDEVLAVLKLQQKQSVF</sequence>